<comment type="caution">
    <text evidence="1">The sequence shown here is derived from an EMBL/GenBank/DDBJ whole genome shotgun (WGS) entry which is preliminary data.</text>
</comment>
<sequence>MTVPASVAAPRRAPTLVLVALAATLALAALGWWGWQRWGGTPAREGDATAAAGGDQDGVAILLDLAGKAVAEKRLVAPAGSNAYEFYLSVLELDPQNAAARQALQQLFPAATAEVERSINALQLDEAARELRLLRDYDATDFTLALLGGKLDAQRQIVIREDEARAARMQAPAAAGQ</sequence>
<dbReference type="AlphaFoldDB" id="A0A316IG01"/>
<keyword evidence="2" id="KW-1185">Reference proteome</keyword>
<dbReference type="RefSeq" id="WP_109722347.1">
    <property type="nucleotide sequence ID" value="NZ_MSZV01000006.1"/>
</dbReference>
<protein>
    <recommendedName>
        <fullName evidence="3">Energy transducer TonB</fullName>
    </recommendedName>
</protein>
<name>A0A316IG01_9GAMM</name>
<reference evidence="1 2" key="1">
    <citation type="submission" date="2018-05" db="EMBL/GenBank/DDBJ databases">
        <title>Genomic Encyclopedia of Type Strains, Phase IV (KMG-IV): sequencing the most valuable type-strain genomes for metagenomic binning, comparative biology and taxonomic classification.</title>
        <authorList>
            <person name="Goeker M."/>
        </authorList>
    </citation>
    <scope>NUCLEOTIDE SEQUENCE [LARGE SCALE GENOMIC DNA]</scope>
    <source>
        <strain evidence="1 2">DSM 14263</strain>
    </source>
</reference>
<dbReference type="OrthoDB" id="1628901at2"/>
<evidence type="ECO:0000313" key="1">
    <source>
        <dbReference type="EMBL" id="PWK92517.1"/>
    </source>
</evidence>
<accession>A0A316IG01</accession>
<organism evidence="1 2">
    <name type="scientific">Fulvimonas soli</name>
    <dbReference type="NCBI Taxonomy" id="155197"/>
    <lineage>
        <taxon>Bacteria</taxon>
        <taxon>Pseudomonadati</taxon>
        <taxon>Pseudomonadota</taxon>
        <taxon>Gammaproteobacteria</taxon>
        <taxon>Lysobacterales</taxon>
        <taxon>Rhodanobacteraceae</taxon>
        <taxon>Fulvimonas</taxon>
    </lineage>
</organism>
<gene>
    <name evidence="1" type="ORF">C7456_102252</name>
</gene>
<dbReference type="EMBL" id="QGHC01000002">
    <property type="protein sequence ID" value="PWK92517.1"/>
    <property type="molecule type" value="Genomic_DNA"/>
</dbReference>
<proteinExistence type="predicted"/>
<evidence type="ECO:0008006" key="3">
    <source>
        <dbReference type="Google" id="ProtNLM"/>
    </source>
</evidence>
<dbReference type="Proteomes" id="UP000245812">
    <property type="component" value="Unassembled WGS sequence"/>
</dbReference>
<evidence type="ECO:0000313" key="2">
    <source>
        <dbReference type="Proteomes" id="UP000245812"/>
    </source>
</evidence>